<evidence type="ECO:0000256" key="1">
    <source>
        <dbReference type="SAM" id="MobiDB-lite"/>
    </source>
</evidence>
<dbReference type="OrthoDB" id="285933at2"/>
<accession>A0A517NVX3</accession>
<reference evidence="2 3" key="1">
    <citation type="submission" date="2019-02" db="EMBL/GenBank/DDBJ databases">
        <title>Deep-cultivation of Planctomycetes and their phenomic and genomic characterization uncovers novel biology.</title>
        <authorList>
            <person name="Wiegand S."/>
            <person name="Jogler M."/>
            <person name="Boedeker C."/>
            <person name="Pinto D."/>
            <person name="Vollmers J."/>
            <person name="Rivas-Marin E."/>
            <person name="Kohn T."/>
            <person name="Peeters S.H."/>
            <person name="Heuer A."/>
            <person name="Rast P."/>
            <person name="Oberbeckmann S."/>
            <person name="Bunk B."/>
            <person name="Jeske O."/>
            <person name="Meyerdierks A."/>
            <person name="Storesund J.E."/>
            <person name="Kallscheuer N."/>
            <person name="Luecker S."/>
            <person name="Lage O.M."/>
            <person name="Pohl T."/>
            <person name="Merkel B.J."/>
            <person name="Hornburger P."/>
            <person name="Mueller R.-W."/>
            <person name="Bruemmer F."/>
            <person name="Labrenz M."/>
            <person name="Spormann A.M."/>
            <person name="Op den Camp H."/>
            <person name="Overmann J."/>
            <person name="Amann R."/>
            <person name="Jetten M.S.M."/>
            <person name="Mascher T."/>
            <person name="Medema M.H."/>
            <person name="Devos D.P."/>
            <person name="Kaster A.-K."/>
            <person name="Ovreas L."/>
            <person name="Rohde M."/>
            <person name="Galperin M.Y."/>
            <person name="Jogler C."/>
        </authorList>
    </citation>
    <scope>NUCLEOTIDE SEQUENCE [LARGE SCALE GENOMIC DNA]</scope>
    <source>
        <strain evidence="2 3">K23_9</strain>
    </source>
</reference>
<evidence type="ECO:0000313" key="2">
    <source>
        <dbReference type="EMBL" id="QDT11271.1"/>
    </source>
</evidence>
<sequence length="97" mass="10877">MTQLNLFDSLSISAADSTTAGIVAVEPATYTVAAPVAKTETRPNRRRRRRKNSSSDSQDSIEGVQRMGDLARFVIMRYELAVKYREEMEARRGQPAK</sequence>
<proteinExistence type="predicted"/>
<dbReference type="AlphaFoldDB" id="A0A517NVX3"/>
<gene>
    <name evidence="2" type="ORF">K239x_32650</name>
</gene>
<name>A0A517NVX3_9BACT</name>
<dbReference type="RefSeq" id="WP_145419139.1">
    <property type="nucleotide sequence ID" value="NZ_CP036526.1"/>
</dbReference>
<organism evidence="2 3">
    <name type="scientific">Stieleria marina</name>
    <dbReference type="NCBI Taxonomy" id="1930275"/>
    <lineage>
        <taxon>Bacteria</taxon>
        <taxon>Pseudomonadati</taxon>
        <taxon>Planctomycetota</taxon>
        <taxon>Planctomycetia</taxon>
        <taxon>Pirellulales</taxon>
        <taxon>Pirellulaceae</taxon>
        <taxon>Stieleria</taxon>
    </lineage>
</organism>
<feature type="region of interest" description="Disordered" evidence="1">
    <location>
        <begin position="35"/>
        <end position="63"/>
    </location>
</feature>
<dbReference type="EMBL" id="CP036526">
    <property type="protein sequence ID" value="QDT11271.1"/>
    <property type="molecule type" value="Genomic_DNA"/>
</dbReference>
<evidence type="ECO:0000313" key="3">
    <source>
        <dbReference type="Proteomes" id="UP000319817"/>
    </source>
</evidence>
<protein>
    <submittedName>
        <fullName evidence="2">Uncharacterized protein</fullName>
    </submittedName>
</protein>
<keyword evidence="3" id="KW-1185">Reference proteome</keyword>
<dbReference type="Proteomes" id="UP000319817">
    <property type="component" value="Chromosome"/>
</dbReference>